<dbReference type="AlphaFoldDB" id="G0TZM5"/>
<reference evidence="2" key="1">
    <citation type="journal article" date="2012" name="Proc. Natl. Acad. Sci. U.S.A.">
        <title>Antigenic diversity is generated by distinct evolutionary mechanisms in African trypanosome species.</title>
        <authorList>
            <person name="Jackson A.P."/>
            <person name="Berry A."/>
            <person name="Aslett M."/>
            <person name="Allison H.C."/>
            <person name="Burton P."/>
            <person name="Vavrova-Anderson J."/>
            <person name="Brown R."/>
            <person name="Browne H."/>
            <person name="Corton N."/>
            <person name="Hauser H."/>
            <person name="Gamble J."/>
            <person name="Gilderthorp R."/>
            <person name="Marcello L."/>
            <person name="McQuillan J."/>
            <person name="Otto T.D."/>
            <person name="Quail M.A."/>
            <person name="Sanders M.J."/>
            <person name="van Tonder A."/>
            <person name="Ginger M.L."/>
            <person name="Field M.C."/>
            <person name="Barry J.D."/>
            <person name="Hertz-Fowler C."/>
            <person name="Berriman M."/>
        </authorList>
    </citation>
    <scope>NUCLEOTIDE SEQUENCE</scope>
    <source>
        <strain evidence="2">Y486</strain>
    </source>
</reference>
<accession>G0TZM5</accession>
<feature type="coiled-coil region" evidence="1">
    <location>
        <begin position="707"/>
        <end position="789"/>
    </location>
</feature>
<dbReference type="VEuPathDB" id="TriTrypDB:TvY486_0806600"/>
<feature type="non-terminal residue" evidence="2">
    <location>
        <position position="1"/>
    </location>
</feature>
<feature type="coiled-coil region" evidence="1">
    <location>
        <begin position="464"/>
        <end position="523"/>
    </location>
</feature>
<name>G0TZM5_TRYVY</name>
<dbReference type="EMBL" id="HE573024">
    <property type="protein sequence ID" value="CCC50053.1"/>
    <property type="molecule type" value="Genomic_DNA"/>
</dbReference>
<gene>
    <name evidence="2" type="ORF">TVY486_0806600</name>
</gene>
<protein>
    <submittedName>
        <fullName evidence="2">Uncharacterized protein</fullName>
    </submittedName>
</protein>
<keyword evidence="1" id="KW-0175">Coiled coil</keyword>
<organism evidence="2">
    <name type="scientific">Trypanosoma vivax (strain Y486)</name>
    <dbReference type="NCBI Taxonomy" id="1055687"/>
    <lineage>
        <taxon>Eukaryota</taxon>
        <taxon>Discoba</taxon>
        <taxon>Euglenozoa</taxon>
        <taxon>Kinetoplastea</taxon>
        <taxon>Metakinetoplastina</taxon>
        <taxon>Trypanosomatida</taxon>
        <taxon>Trypanosomatidae</taxon>
        <taxon>Trypanosoma</taxon>
        <taxon>Duttonella</taxon>
    </lineage>
</organism>
<evidence type="ECO:0000313" key="2">
    <source>
        <dbReference type="EMBL" id="CCC50053.1"/>
    </source>
</evidence>
<evidence type="ECO:0000256" key="1">
    <source>
        <dbReference type="SAM" id="Coils"/>
    </source>
</evidence>
<proteinExistence type="predicted"/>
<sequence>QEKQLKLLTTMEGHVASLEASSAEMKRQLDEQSKKIVELNLSLQRADERGLLRQCWSTWRKGISNRYREEALRTREVMFEQLVENEMISRRFLVQQQATSRETIIAQHEANAAEIVSEMRYIELVKVRNHCKQLQGENALERQSFERCREAYDTLMRELFDAQADSLNAKEQTMRTALRYDEQRVRQMLWARFTEDCTTMLTNCELNERRREKMLMQSALVATQFRLREVGGLVVEYCAREAFTCWLLYTERRKHCREKECMERRNSCNVAMAASALLWFDGSAEFILDAQQRKLKLVEAVMTHSALSPANGVLVRQQQLFEADVEVRLGQISSLWVAFATNAGCWCAAQEGLLVEAFCSGCSDTRTGAMGGIIAPLAERTKGFLSAEATILSDHVSGLMDAVQCVAVTALEEQRKRHEESTKEMLEYQSFLEQRITAAGMLGAVTTEFAQDTVVRVHIQRGALEKSELAFRELQSRVDRLQLECDLRERDWREREASLCEALERSKAACGDAQDRLAQVQLEFDLRERDWRERERSMRTALLKQRDCESKLSELESCCEEHVQCTQSVEGEASVANGEQQREVGMLQAENQQLKPCLDRPLVENSMNDAMRDLLSQYKRVLVAMETDVLSRRGEFASYAEALTDVEAFSKVLLLRYEEDLNQLMAEKRRVQLKGQEEVDEVMALQEKLAESRERIGLQQVTLNEIKAGHEIQLSLLEQRVSEEEKRREAAERAAASLRSNYEREMSSLRIEGKRLEVQLDELQAVVDSAEEQRELLVLEAEKKENEMRRKVWRLETDLQTNALRHAVECDSLRGAVLEQRQLRDAAVKMACSLACFPEEITEGIWELVKTKCTLFFSHHSANVCNQRHTEDEENHPYSTIGLRGCVESILGVLERTNVQYENDRKCQEIQLATLQQIIEKQKGEAGDRSTAEGDSVVLLAGVSEGGQDAQSSINAGSWSAEDMVGSIVRYSDLLREQHTKNCARLKQLDALVEQLDGLMECSHSIPLAK</sequence>
<feature type="coiled-coil region" evidence="1">
    <location>
        <begin position="15"/>
        <end position="49"/>
    </location>
</feature>